<dbReference type="HOGENOM" id="CLU_2696930_0_0_10"/>
<comment type="caution">
    <text evidence="1">The sequence shown here is derived from an EMBL/GenBank/DDBJ whole genome shotgun (WGS) entry which is preliminary data.</text>
</comment>
<reference evidence="1 2" key="1">
    <citation type="submission" date="2012-09" db="EMBL/GenBank/DDBJ databases">
        <title>The Genome Sequence of Bacteroides oleiciplenus YIT 12058.</title>
        <authorList>
            <consortium name="The Broad Institute Genome Sequencing Platform"/>
            <person name="Earl A."/>
            <person name="Ward D."/>
            <person name="Feldgarden M."/>
            <person name="Gevers D."/>
            <person name="Morotomi M."/>
            <person name="Walker B."/>
            <person name="Young S.K."/>
            <person name="Zeng Q."/>
            <person name="Gargeya S."/>
            <person name="Fitzgerald M."/>
            <person name="Haas B."/>
            <person name="Abouelleil A."/>
            <person name="Alvarado L."/>
            <person name="Arachchi H.M."/>
            <person name="Berlin A.M."/>
            <person name="Chapman S.B."/>
            <person name="Goldberg J."/>
            <person name="Griggs A."/>
            <person name="Gujja S."/>
            <person name="Hansen M."/>
            <person name="Howarth C."/>
            <person name="Imamovic A."/>
            <person name="Larimer J."/>
            <person name="McCowen C."/>
            <person name="Montmayeur A."/>
            <person name="Murphy C."/>
            <person name="Neiman D."/>
            <person name="Pearson M."/>
            <person name="Priest M."/>
            <person name="Roberts A."/>
            <person name="Saif S."/>
            <person name="Shea T."/>
            <person name="Sisk P."/>
            <person name="Sykes S."/>
            <person name="Wortman J."/>
            <person name="Nusbaum C."/>
            <person name="Birren B."/>
        </authorList>
    </citation>
    <scope>NUCLEOTIDE SEQUENCE [LARGE SCALE GENOMIC DNA]</scope>
    <source>
        <strain evidence="1 2">YIT 12058</strain>
    </source>
</reference>
<keyword evidence="2" id="KW-1185">Reference proteome</keyword>
<dbReference type="PATRIC" id="fig|742727.4.peg.1936"/>
<protein>
    <submittedName>
        <fullName evidence="1">Uncharacterized protein</fullName>
    </submittedName>
</protein>
<evidence type="ECO:0000313" key="2">
    <source>
        <dbReference type="Proteomes" id="UP000009872"/>
    </source>
</evidence>
<evidence type="ECO:0000313" key="1">
    <source>
        <dbReference type="EMBL" id="EKU90489.1"/>
    </source>
</evidence>
<dbReference type="STRING" id="742727.HMPREF9447_01907"/>
<dbReference type="EMBL" id="ADLF01000009">
    <property type="protein sequence ID" value="EKU90489.1"/>
    <property type="molecule type" value="Genomic_DNA"/>
</dbReference>
<dbReference type="AlphaFoldDB" id="K9DZT8"/>
<name>K9DZT8_9BACE</name>
<organism evidence="1 2">
    <name type="scientific">Bacteroides oleiciplenus YIT 12058</name>
    <dbReference type="NCBI Taxonomy" id="742727"/>
    <lineage>
        <taxon>Bacteria</taxon>
        <taxon>Pseudomonadati</taxon>
        <taxon>Bacteroidota</taxon>
        <taxon>Bacteroidia</taxon>
        <taxon>Bacteroidales</taxon>
        <taxon>Bacteroidaceae</taxon>
        <taxon>Bacteroides</taxon>
    </lineage>
</organism>
<gene>
    <name evidence="1" type="ORF">HMPREF9447_01907</name>
</gene>
<sequence>MKDLNKKIANISYNSLHLPQQLTINGVTHKYTYVADERNTIIQNETIYIYNNRFPNASLPAEISRRTSVYYSH</sequence>
<proteinExistence type="predicted"/>
<accession>K9DZT8</accession>
<dbReference type="Proteomes" id="UP000009872">
    <property type="component" value="Unassembled WGS sequence"/>
</dbReference>